<evidence type="ECO:0000256" key="4">
    <source>
        <dbReference type="ARBA" id="ARBA00022729"/>
    </source>
</evidence>
<dbReference type="SUPFAM" id="SSF53850">
    <property type="entry name" value="Periplasmic binding protein-like II"/>
    <property type="match status" value="1"/>
</dbReference>
<evidence type="ECO:0000256" key="8">
    <source>
        <dbReference type="SAM" id="SignalP"/>
    </source>
</evidence>
<evidence type="ECO:0000256" key="3">
    <source>
        <dbReference type="ARBA" id="ARBA00022475"/>
    </source>
</evidence>
<proteinExistence type="inferred from homology"/>
<dbReference type="Gene3D" id="3.40.190.10">
    <property type="entry name" value="Periplasmic binding protein-like II"/>
    <property type="match status" value="1"/>
</dbReference>
<name>A0A927CH88_9BACL</name>
<keyword evidence="5" id="KW-0472">Membrane</keyword>
<dbReference type="PANTHER" id="PTHR43649">
    <property type="entry name" value="ARABINOSE-BINDING PROTEIN-RELATED"/>
    <property type="match status" value="1"/>
</dbReference>
<reference evidence="9" key="1">
    <citation type="submission" date="2020-09" db="EMBL/GenBank/DDBJ databases">
        <title>A novel bacterium of genus Paenibacillus, isolated from South China Sea.</title>
        <authorList>
            <person name="Huang H."/>
            <person name="Mo K."/>
            <person name="Hu Y."/>
        </authorList>
    </citation>
    <scope>NUCLEOTIDE SEQUENCE</scope>
    <source>
        <strain evidence="9">IB182363</strain>
    </source>
</reference>
<comment type="similarity">
    <text evidence="1">Belongs to the bacterial solute-binding protein 1 family.</text>
</comment>
<keyword evidence="6" id="KW-0564">Palmitate</keyword>
<dbReference type="PROSITE" id="PS51257">
    <property type="entry name" value="PROKAR_LIPOPROTEIN"/>
    <property type="match status" value="1"/>
</dbReference>
<feature type="chain" id="PRO_5039314053" evidence="8">
    <location>
        <begin position="22"/>
        <end position="438"/>
    </location>
</feature>
<dbReference type="Pfam" id="PF01547">
    <property type="entry name" value="SBP_bac_1"/>
    <property type="match status" value="1"/>
</dbReference>
<keyword evidence="3" id="KW-1003">Cell membrane</keyword>
<evidence type="ECO:0000256" key="5">
    <source>
        <dbReference type="ARBA" id="ARBA00023136"/>
    </source>
</evidence>
<dbReference type="EMBL" id="JACXJA010000049">
    <property type="protein sequence ID" value="MBD2865901.1"/>
    <property type="molecule type" value="Genomic_DNA"/>
</dbReference>
<comment type="caution">
    <text evidence="9">The sequence shown here is derived from an EMBL/GenBank/DDBJ whole genome shotgun (WGS) entry which is preliminary data.</text>
</comment>
<dbReference type="AlphaFoldDB" id="A0A927CH88"/>
<protein>
    <submittedName>
        <fullName evidence="9">Extracellular solute-binding protein</fullName>
    </submittedName>
</protein>
<dbReference type="Proteomes" id="UP000639396">
    <property type="component" value="Unassembled WGS sequence"/>
</dbReference>
<accession>A0A927CH88</accession>
<dbReference type="InterPro" id="IPR050490">
    <property type="entry name" value="Bact_solute-bd_prot1"/>
</dbReference>
<keyword evidence="4 8" id="KW-0732">Signal</keyword>
<evidence type="ECO:0000313" key="9">
    <source>
        <dbReference type="EMBL" id="MBD2865901.1"/>
    </source>
</evidence>
<keyword evidence="7" id="KW-0449">Lipoprotein</keyword>
<dbReference type="PROSITE" id="PS01037">
    <property type="entry name" value="SBP_BACTERIAL_1"/>
    <property type="match status" value="1"/>
</dbReference>
<dbReference type="RefSeq" id="WP_190931523.1">
    <property type="nucleotide sequence ID" value="NZ_JACXJA010000049.1"/>
</dbReference>
<dbReference type="GO" id="GO:0055085">
    <property type="term" value="P:transmembrane transport"/>
    <property type="evidence" value="ECO:0007669"/>
    <property type="project" value="InterPro"/>
</dbReference>
<evidence type="ECO:0000256" key="7">
    <source>
        <dbReference type="ARBA" id="ARBA00023288"/>
    </source>
</evidence>
<keyword evidence="10" id="KW-1185">Reference proteome</keyword>
<dbReference type="InterPro" id="IPR006059">
    <property type="entry name" value="SBP"/>
</dbReference>
<evidence type="ECO:0000313" key="10">
    <source>
        <dbReference type="Proteomes" id="UP000639396"/>
    </source>
</evidence>
<organism evidence="9 10">
    <name type="scientific">Paenibacillus oceani</name>
    <dbReference type="NCBI Taxonomy" id="2772510"/>
    <lineage>
        <taxon>Bacteria</taxon>
        <taxon>Bacillati</taxon>
        <taxon>Bacillota</taxon>
        <taxon>Bacilli</taxon>
        <taxon>Bacillales</taxon>
        <taxon>Paenibacillaceae</taxon>
        <taxon>Paenibacillus</taxon>
    </lineage>
</organism>
<evidence type="ECO:0000256" key="6">
    <source>
        <dbReference type="ARBA" id="ARBA00023139"/>
    </source>
</evidence>
<dbReference type="PANTHER" id="PTHR43649:SF33">
    <property type="entry name" value="POLYGALACTURONAN_RHAMNOGALACTURONAN-BINDING PROTEIN YTCQ"/>
    <property type="match status" value="1"/>
</dbReference>
<evidence type="ECO:0000256" key="1">
    <source>
        <dbReference type="ARBA" id="ARBA00008520"/>
    </source>
</evidence>
<keyword evidence="2" id="KW-0813">Transport</keyword>
<dbReference type="InterPro" id="IPR006061">
    <property type="entry name" value="SBP_1_CS"/>
</dbReference>
<gene>
    <name evidence="9" type="ORF">IDH45_28350</name>
</gene>
<feature type="signal peptide" evidence="8">
    <location>
        <begin position="1"/>
        <end position="21"/>
    </location>
</feature>
<sequence>MNRTRTRTSLIAAGCMALLLAGCGNDGTATSADANKEEAARIASEPTELVFYNTSNGWTQERFMEEYGNPIAKKFPNYTLKFVTQENSQTLPNLLTTGQQIDILMASIGLTPAFLLNYGLESDISDLIKKYGYDLTRLETSLVDIQRDLADGGIYGLPVTNTSAALFYNKDLFDKFGVGYPKDGMTWDETFALAQQMTRQDGGVKYRGLTMAFQHVLFLNQLSAPHVDKKTNKAAFLQDGFVRSFENLARFYRIQGNELPNNKFALGSQRDDFYKVQDIAMFLSLSGSAVSFGAMNWDAVQLPVFADKRNAGPQAYPNYFYLTNMSKKRDAAFQVMDYVTSLEYQKWLTEKGSFPVVRESSKLMEDFGKTNPIYVGKNVKSLMPQSFAPATTKTKFQDAADKEILNALNKYASGSDVNTALRQAAEATDQAITATAAK</sequence>
<evidence type="ECO:0000256" key="2">
    <source>
        <dbReference type="ARBA" id="ARBA00022448"/>
    </source>
</evidence>